<protein>
    <submittedName>
        <fullName evidence="2">Uncharacterized protein</fullName>
    </submittedName>
</protein>
<name>A0A8S9P4T7_BRACR</name>
<dbReference type="Proteomes" id="UP000712600">
    <property type="component" value="Unassembled WGS sequence"/>
</dbReference>
<evidence type="ECO:0000313" key="2">
    <source>
        <dbReference type="EMBL" id="KAF3511096.1"/>
    </source>
</evidence>
<feature type="region of interest" description="Disordered" evidence="1">
    <location>
        <begin position="54"/>
        <end position="77"/>
    </location>
</feature>
<proteinExistence type="predicted"/>
<feature type="compositionally biased region" description="Basic and acidic residues" evidence="1">
    <location>
        <begin position="64"/>
        <end position="77"/>
    </location>
</feature>
<dbReference type="EMBL" id="QGKX02001521">
    <property type="protein sequence ID" value="KAF3511096.1"/>
    <property type="molecule type" value="Genomic_DNA"/>
</dbReference>
<comment type="caution">
    <text evidence="2">The sequence shown here is derived from an EMBL/GenBank/DDBJ whole genome shotgun (WGS) entry which is preliminary data.</text>
</comment>
<gene>
    <name evidence="2" type="ORF">F2Q69_00005532</name>
</gene>
<evidence type="ECO:0000313" key="3">
    <source>
        <dbReference type="Proteomes" id="UP000712600"/>
    </source>
</evidence>
<dbReference type="AlphaFoldDB" id="A0A8S9P4T7"/>
<sequence>MGLILQSQDEGLECIKKVCSNFQNQKVKPHRLITPDRSRCQFVIPRLEMMSGQSGYQDWSSAESEDRGKAIPTKDRDRVIPERLRLRGAMVRNHGSLNETSSLTPHHFFQVTSRKDHSVRRTVGARVDLTSFSKDSFQDI</sequence>
<organism evidence="2 3">
    <name type="scientific">Brassica cretica</name>
    <name type="common">Mustard</name>
    <dbReference type="NCBI Taxonomy" id="69181"/>
    <lineage>
        <taxon>Eukaryota</taxon>
        <taxon>Viridiplantae</taxon>
        <taxon>Streptophyta</taxon>
        <taxon>Embryophyta</taxon>
        <taxon>Tracheophyta</taxon>
        <taxon>Spermatophyta</taxon>
        <taxon>Magnoliopsida</taxon>
        <taxon>eudicotyledons</taxon>
        <taxon>Gunneridae</taxon>
        <taxon>Pentapetalae</taxon>
        <taxon>rosids</taxon>
        <taxon>malvids</taxon>
        <taxon>Brassicales</taxon>
        <taxon>Brassicaceae</taxon>
        <taxon>Brassiceae</taxon>
        <taxon>Brassica</taxon>
    </lineage>
</organism>
<accession>A0A8S9P4T7</accession>
<reference evidence="2" key="1">
    <citation type="submission" date="2019-12" db="EMBL/GenBank/DDBJ databases">
        <title>Genome sequencing and annotation of Brassica cretica.</title>
        <authorList>
            <person name="Studholme D.J."/>
            <person name="Sarris P."/>
        </authorList>
    </citation>
    <scope>NUCLEOTIDE SEQUENCE</scope>
    <source>
        <strain evidence="2">PFS-109/04</strain>
        <tissue evidence="2">Leaf</tissue>
    </source>
</reference>
<evidence type="ECO:0000256" key="1">
    <source>
        <dbReference type="SAM" id="MobiDB-lite"/>
    </source>
</evidence>